<feature type="compositionally biased region" description="Low complexity" evidence="1">
    <location>
        <begin position="581"/>
        <end position="600"/>
    </location>
</feature>
<dbReference type="PANTHER" id="PTHR23011">
    <property type="entry name" value="CYCLIC NUCLEOTIDE-BINDING DOMAIN CONTAINING PROTEIN"/>
    <property type="match status" value="1"/>
</dbReference>
<feature type="region of interest" description="Disordered" evidence="1">
    <location>
        <begin position="640"/>
        <end position="701"/>
    </location>
</feature>
<sequence>MDLRDSSLSLWSSPVPSKKLDKLFKRECRVTKPVPPKLHSARDIREKAAAAEEEKRLTALGMQEPNDRSPSDVRFICGCVSALVPFFRLWPENLQMALARVLRTEVLVRQESVLARGTPCTRVVFVLSGKLSVLVPSNDGSSTQAHRNGDHSSDIVAATLKRGDACGEAALLGDNPMSHADVVVASRGAVLLSLPYEDFSRALKGILGLRQQDRLAYLRMHPLFAGVNLGDLDTLSDALQLVHYPAGTLLSKASSALSTSLPAPNGASVTNSTKTQQGWAQQVVVYLLIEGCAAVRRGQLGGGASNARLSSGRGLRSGAGLYDEDTVCLLQHLDVFGPQYLPPGTHVEAVTDIKLYCLLRDEYDTLPPQTQKLLEEAQVFMSQYSAGKEAGLQRIDAARQRPSYGAYHYKVGDVLLASMGAAGAHTLPQSKDTNAGRPSLRGPGPPAMTHSHGININSSMHGQPSHAPVSGPVPLDVLHAQQVIAAMDLCPYKDPHTGLPLPFTKAQGLRNQKPEPLTQQQQVRHGSLNNEHPGPGTKRNSPGEHSSLQSCRAGPAAVNTAAGMKQPQSTAWWPSPNTKYVPQQQQQQQQRRPQVLIQQQPHSDTELTSYAPLSLSAPPFTDEQLAPNTATTFFLTQDPNQASEPQQQSAAPPPSSQLLAKIGPRPSSPRRRDHPDVHKLAGKAGAAARGKSATTVPRLPTLGSQVYSQTAPLSVLPPTEKAWPRVEVARRHVVETEAPHPQKVPVTLRQRHAIIFNQARQYTEPTLRRNLSVRESSSDEEDAPKLATKRQPSRRMSGDRRSSLSRRSHESHSAYDRRRKQQQQQLLQGGSGGGGSSSCDPPSPRTVMSTAANNLAESETNFTMRRSSVGGAAGEVDGVLLGAEVGVEGRPRSGGEPGGTAEGGLGVVGGVRRRSSREGRRSSSSGDGSDLGLVIHQAGEQSGGHWQESDARQGGGDVLDLENGRDGWQAQAMAGQQQQQQQQHIGQESLQGQPHALYAQHQVYAQVQQPHPPQTDNPTSPFTSQQRSPRQAQGIPKTSPTTASQQEQGSRSPSGGVSGFSRGPREQRLGQKGGGAGSLVEEAIALPPSVMLGYETLDPFSMATLLSYATQRTSAASISQDGILPRPGWS</sequence>
<dbReference type="SMART" id="SM00100">
    <property type="entry name" value="cNMP"/>
    <property type="match status" value="1"/>
</dbReference>
<comment type="caution">
    <text evidence="3">The sequence shown here is derived from an EMBL/GenBank/DDBJ whole genome shotgun (WGS) entry which is preliminary data.</text>
</comment>
<feature type="compositionally biased region" description="Basic and acidic residues" evidence="1">
    <location>
        <begin position="796"/>
        <end position="816"/>
    </location>
</feature>
<dbReference type="Proteomes" id="UP000815325">
    <property type="component" value="Unassembled WGS sequence"/>
</dbReference>
<proteinExistence type="predicted"/>
<feature type="region of interest" description="Disordered" evidence="1">
    <location>
        <begin position="884"/>
        <end position="996"/>
    </location>
</feature>
<dbReference type="InterPro" id="IPR018490">
    <property type="entry name" value="cNMP-bd_dom_sf"/>
</dbReference>
<feature type="region of interest" description="Disordered" evidence="1">
    <location>
        <begin position="426"/>
        <end position="473"/>
    </location>
</feature>
<name>A0ABQ7GJK7_DUNSA</name>
<feature type="compositionally biased region" description="Polar residues" evidence="1">
    <location>
        <begin position="517"/>
        <end position="530"/>
    </location>
</feature>
<dbReference type="InterPro" id="IPR000595">
    <property type="entry name" value="cNMP-bd_dom"/>
</dbReference>
<feature type="compositionally biased region" description="Polar residues" evidence="1">
    <location>
        <begin position="566"/>
        <end position="580"/>
    </location>
</feature>
<gene>
    <name evidence="3" type="ORF">DUNSADRAFT_8433</name>
</gene>
<evidence type="ECO:0000313" key="3">
    <source>
        <dbReference type="EMBL" id="KAF5834792.1"/>
    </source>
</evidence>
<feature type="compositionally biased region" description="Low complexity" evidence="1">
    <location>
        <begin position="641"/>
        <end position="660"/>
    </location>
</feature>
<evidence type="ECO:0000313" key="4">
    <source>
        <dbReference type="Proteomes" id="UP000815325"/>
    </source>
</evidence>
<feature type="region of interest" description="Disordered" evidence="1">
    <location>
        <begin position="1009"/>
        <end position="1076"/>
    </location>
</feature>
<dbReference type="CDD" id="cd00038">
    <property type="entry name" value="CAP_ED"/>
    <property type="match status" value="1"/>
</dbReference>
<feature type="compositionally biased region" description="Polar residues" evidence="1">
    <location>
        <begin position="1016"/>
        <end position="1055"/>
    </location>
</feature>
<dbReference type="PROSITE" id="PS50042">
    <property type="entry name" value="CNMP_BINDING_3"/>
    <property type="match status" value="1"/>
</dbReference>
<feature type="region of interest" description="Disordered" evidence="1">
    <location>
        <begin position="766"/>
        <end position="848"/>
    </location>
</feature>
<feature type="compositionally biased region" description="Low complexity" evidence="1">
    <location>
        <begin position="969"/>
        <end position="996"/>
    </location>
</feature>
<dbReference type="SUPFAM" id="SSF51206">
    <property type="entry name" value="cAMP-binding domain-like"/>
    <property type="match status" value="1"/>
</dbReference>
<protein>
    <recommendedName>
        <fullName evidence="2">Cyclic nucleotide-binding domain-containing protein</fullName>
    </recommendedName>
</protein>
<feature type="region of interest" description="Disordered" evidence="1">
    <location>
        <begin position="501"/>
        <end position="605"/>
    </location>
</feature>
<keyword evidence="4" id="KW-1185">Reference proteome</keyword>
<evidence type="ECO:0000256" key="1">
    <source>
        <dbReference type="SAM" id="MobiDB-lite"/>
    </source>
</evidence>
<feature type="domain" description="Cyclic nucleotide-binding" evidence="2">
    <location>
        <begin position="86"/>
        <end position="220"/>
    </location>
</feature>
<dbReference type="EMBL" id="MU069738">
    <property type="protein sequence ID" value="KAF5834792.1"/>
    <property type="molecule type" value="Genomic_DNA"/>
</dbReference>
<accession>A0ABQ7GJK7</accession>
<reference evidence="3" key="1">
    <citation type="submission" date="2017-08" db="EMBL/GenBank/DDBJ databases">
        <authorList>
            <person name="Polle J.E."/>
            <person name="Barry K."/>
            <person name="Cushman J."/>
            <person name="Schmutz J."/>
            <person name="Tran D."/>
            <person name="Hathwaick L.T."/>
            <person name="Yim W.C."/>
            <person name="Jenkins J."/>
            <person name="Mckie-Krisberg Z.M."/>
            <person name="Prochnik S."/>
            <person name="Lindquist E."/>
            <person name="Dockter R.B."/>
            <person name="Adam C."/>
            <person name="Molina H."/>
            <person name="Bunkerborg J."/>
            <person name="Jin E."/>
            <person name="Buchheim M."/>
            <person name="Magnuson J."/>
        </authorList>
    </citation>
    <scope>NUCLEOTIDE SEQUENCE</scope>
    <source>
        <strain evidence="3">CCAP 19/18</strain>
    </source>
</reference>
<feature type="compositionally biased region" description="Polar residues" evidence="1">
    <location>
        <begin position="452"/>
        <end position="462"/>
    </location>
</feature>
<dbReference type="InterPro" id="IPR014710">
    <property type="entry name" value="RmlC-like_jellyroll"/>
</dbReference>
<evidence type="ECO:0000259" key="2">
    <source>
        <dbReference type="PROSITE" id="PS50042"/>
    </source>
</evidence>
<feature type="compositionally biased region" description="Low complexity" evidence="1">
    <location>
        <begin position="922"/>
        <end position="933"/>
    </location>
</feature>
<feature type="compositionally biased region" description="Gly residues" evidence="1">
    <location>
        <begin position="895"/>
        <end position="909"/>
    </location>
</feature>
<feature type="compositionally biased region" description="Low complexity" evidence="1">
    <location>
        <begin position="682"/>
        <end position="693"/>
    </location>
</feature>
<dbReference type="Pfam" id="PF00027">
    <property type="entry name" value="cNMP_binding"/>
    <property type="match status" value="1"/>
</dbReference>
<organism evidence="3 4">
    <name type="scientific">Dunaliella salina</name>
    <name type="common">Green alga</name>
    <name type="synonym">Protococcus salinus</name>
    <dbReference type="NCBI Taxonomy" id="3046"/>
    <lineage>
        <taxon>Eukaryota</taxon>
        <taxon>Viridiplantae</taxon>
        <taxon>Chlorophyta</taxon>
        <taxon>core chlorophytes</taxon>
        <taxon>Chlorophyceae</taxon>
        <taxon>CS clade</taxon>
        <taxon>Chlamydomonadales</taxon>
        <taxon>Dunaliellaceae</taxon>
        <taxon>Dunaliella</taxon>
    </lineage>
</organism>
<dbReference type="PANTHER" id="PTHR23011:SF28">
    <property type="entry name" value="CYCLIC NUCLEOTIDE-BINDING DOMAIN CONTAINING PROTEIN"/>
    <property type="match status" value="1"/>
</dbReference>
<dbReference type="Gene3D" id="2.60.120.10">
    <property type="entry name" value="Jelly Rolls"/>
    <property type="match status" value="1"/>
</dbReference>
<feature type="compositionally biased region" description="Polar residues" evidence="1">
    <location>
        <begin position="538"/>
        <end position="550"/>
    </location>
</feature>